<dbReference type="Proteomes" id="UP000238083">
    <property type="component" value="Unassembled WGS sequence"/>
</dbReference>
<evidence type="ECO:0000313" key="1">
    <source>
        <dbReference type="EMBL" id="PRY15375.1"/>
    </source>
</evidence>
<proteinExistence type="predicted"/>
<organism evidence="1 2">
    <name type="scientific">Kineococcus rhizosphaerae</name>
    <dbReference type="NCBI Taxonomy" id="559628"/>
    <lineage>
        <taxon>Bacteria</taxon>
        <taxon>Bacillati</taxon>
        <taxon>Actinomycetota</taxon>
        <taxon>Actinomycetes</taxon>
        <taxon>Kineosporiales</taxon>
        <taxon>Kineosporiaceae</taxon>
        <taxon>Kineococcus</taxon>
    </lineage>
</organism>
<evidence type="ECO:0000313" key="2">
    <source>
        <dbReference type="Proteomes" id="UP000238083"/>
    </source>
</evidence>
<reference evidence="1 2" key="1">
    <citation type="submission" date="2018-03" db="EMBL/GenBank/DDBJ databases">
        <title>Genomic Encyclopedia of Archaeal and Bacterial Type Strains, Phase II (KMG-II): from individual species to whole genera.</title>
        <authorList>
            <person name="Goeker M."/>
        </authorList>
    </citation>
    <scope>NUCLEOTIDE SEQUENCE [LARGE SCALE GENOMIC DNA]</scope>
    <source>
        <strain evidence="1 2">DSM 19711</strain>
    </source>
</reference>
<dbReference type="EMBL" id="PVZF01000005">
    <property type="protein sequence ID" value="PRY15375.1"/>
    <property type="molecule type" value="Genomic_DNA"/>
</dbReference>
<gene>
    <name evidence="1" type="ORF">CLV37_105303</name>
</gene>
<keyword evidence="2" id="KW-1185">Reference proteome</keyword>
<dbReference type="AlphaFoldDB" id="A0A2T0R4T7"/>
<accession>A0A2T0R4T7</accession>
<comment type="caution">
    <text evidence="1">The sequence shown here is derived from an EMBL/GenBank/DDBJ whole genome shotgun (WGS) entry which is preliminary data.</text>
</comment>
<name>A0A2T0R4T7_9ACTN</name>
<protein>
    <submittedName>
        <fullName evidence="1">Uncharacterized protein</fullName>
    </submittedName>
</protein>
<sequence>MELQGAASTVAGCVQTVIAGGQLDRDAVAEAGLLFDGLQRMGWRPEETAAWRRVRDLLLSR</sequence>